<feature type="transmembrane region" description="Helical" evidence="7">
    <location>
        <begin position="302"/>
        <end position="322"/>
    </location>
</feature>
<dbReference type="GO" id="GO:0005886">
    <property type="term" value="C:plasma membrane"/>
    <property type="evidence" value="ECO:0007669"/>
    <property type="project" value="TreeGrafter"/>
</dbReference>
<proteinExistence type="inferred from homology"/>
<keyword evidence="2" id="KW-0813">Transport</keyword>
<dbReference type="Gene3D" id="1.20.1250.20">
    <property type="entry name" value="MFS general substrate transporter like domains"/>
    <property type="match status" value="2"/>
</dbReference>
<feature type="transmembrane region" description="Helical" evidence="7">
    <location>
        <begin position="329"/>
        <end position="348"/>
    </location>
</feature>
<dbReference type="GO" id="GO:0015233">
    <property type="term" value="F:pantothenate transmembrane transporter activity"/>
    <property type="evidence" value="ECO:0007669"/>
    <property type="project" value="TreeGrafter"/>
</dbReference>
<feature type="transmembrane region" description="Helical" evidence="7">
    <location>
        <begin position="264"/>
        <end position="290"/>
    </location>
</feature>
<reference evidence="8 9" key="1">
    <citation type="submission" date="2013-03" db="EMBL/GenBank/DDBJ databases">
        <title>The Genome Sequence of Capronia coronata CBS 617.96.</title>
        <authorList>
            <consortium name="The Broad Institute Genomics Platform"/>
            <person name="Cuomo C."/>
            <person name="de Hoog S."/>
            <person name="Gorbushina A."/>
            <person name="Walker B."/>
            <person name="Young S.K."/>
            <person name="Zeng Q."/>
            <person name="Gargeya S."/>
            <person name="Fitzgerald M."/>
            <person name="Haas B."/>
            <person name="Abouelleil A."/>
            <person name="Allen A.W."/>
            <person name="Alvarado L."/>
            <person name="Arachchi H.M."/>
            <person name="Berlin A.M."/>
            <person name="Chapman S.B."/>
            <person name="Gainer-Dewar J."/>
            <person name="Goldberg J."/>
            <person name="Griggs A."/>
            <person name="Gujja S."/>
            <person name="Hansen M."/>
            <person name="Howarth C."/>
            <person name="Imamovic A."/>
            <person name="Ireland A."/>
            <person name="Larimer J."/>
            <person name="McCowan C."/>
            <person name="Murphy C."/>
            <person name="Pearson M."/>
            <person name="Poon T.W."/>
            <person name="Priest M."/>
            <person name="Roberts A."/>
            <person name="Saif S."/>
            <person name="Shea T."/>
            <person name="Sisk P."/>
            <person name="Sykes S."/>
            <person name="Wortman J."/>
            <person name="Nusbaum C."/>
            <person name="Birren B."/>
        </authorList>
    </citation>
    <scope>NUCLEOTIDE SEQUENCE [LARGE SCALE GENOMIC DNA]</scope>
    <source>
        <strain evidence="8 9">CBS 617.96</strain>
    </source>
</reference>
<evidence type="ECO:0000256" key="1">
    <source>
        <dbReference type="ARBA" id="ARBA00004141"/>
    </source>
</evidence>
<dbReference type="GeneID" id="19158302"/>
<keyword evidence="3 7" id="KW-0812">Transmembrane</keyword>
<feature type="transmembrane region" description="Helical" evidence="7">
    <location>
        <begin position="98"/>
        <end position="117"/>
    </location>
</feature>
<dbReference type="Pfam" id="PF07690">
    <property type="entry name" value="MFS_1"/>
    <property type="match status" value="1"/>
</dbReference>
<comment type="similarity">
    <text evidence="6">Belongs to the major facilitator superfamily. Allantoate permease family.</text>
</comment>
<evidence type="ECO:0008006" key="10">
    <source>
        <dbReference type="Google" id="ProtNLM"/>
    </source>
</evidence>
<evidence type="ECO:0000313" key="8">
    <source>
        <dbReference type="EMBL" id="EXJ90309.1"/>
    </source>
</evidence>
<organism evidence="8 9">
    <name type="scientific">Capronia coronata CBS 617.96</name>
    <dbReference type="NCBI Taxonomy" id="1182541"/>
    <lineage>
        <taxon>Eukaryota</taxon>
        <taxon>Fungi</taxon>
        <taxon>Dikarya</taxon>
        <taxon>Ascomycota</taxon>
        <taxon>Pezizomycotina</taxon>
        <taxon>Eurotiomycetes</taxon>
        <taxon>Chaetothyriomycetidae</taxon>
        <taxon>Chaetothyriales</taxon>
        <taxon>Herpotrichiellaceae</taxon>
        <taxon>Capronia</taxon>
    </lineage>
</organism>
<accession>W9Z714</accession>
<keyword evidence="9" id="KW-1185">Reference proteome</keyword>
<protein>
    <recommendedName>
        <fullName evidence="10">Major facilitator superfamily (MFS) profile domain-containing protein</fullName>
    </recommendedName>
</protein>
<dbReference type="PANTHER" id="PTHR43791:SF4">
    <property type="entry name" value="PANTOTHENATE TRANSPORTER FEN2"/>
    <property type="match status" value="1"/>
</dbReference>
<evidence type="ECO:0000256" key="3">
    <source>
        <dbReference type="ARBA" id="ARBA00022692"/>
    </source>
</evidence>
<feature type="transmembrane region" description="Helical" evidence="7">
    <location>
        <begin position="389"/>
        <end position="412"/>
    </location>
</feature>
<dbReference type="eggNOG" id="KOG2533">
    <property type="taxonomic scope" value="Eukaryota"/>
</dbReference>
<dbReference type="PANTHER" id="PTHR43791">
    <property type="entry name" value="PERMEASE-RELATED"/>
    <property type="match status" value="1"/>
</dbReference>
<evidence type="ECO:0000313" key="9">
    <source>
        <dbReference type="Proteomes" id="UP000019484"/>
    </source>
</evidence>
<evidence type="ECO:0000256" key="5">
    <source>
        <dbReference type="ARBA" id="ARBA00023136"/>
    </source>
</evidence>
<keyword evidence="5 7" id="KW-0472">Membrane</keyword>
<dbReference type="InterPro" id="IPR036259">
    <property type="entry name" value="MFS_trans_sf"/>
</dbReference>
<name>W9Z714_9EURO</name>
<dbReference type="SUPFAM" id="SSF103473">
    <property type="entry name" value="MFS general substrate transporter"/>
    <property type="match status" value="1"/>
</dbReference>
<dbReference type="GO" id="GO:0098717">
    <property type="term" value="P:pantothenate import across plasma membrane"/>
    <property type="evidence" value="ECO:0007669"/>
    <property type="project" value="TreeGrafter"/>
</dbReference>
<sequence>MGLLTPIRTAVWGAPAATKAERTLIRKIDVFILTSCCLQYWVNYLDRSNLNSAYVSGMKEDLNMGGDDLNVINTIFWCGYFVGQIPNNIAMQYIRPRYWMTFCMLSWGLLTLGTGFVHSKEAIMGIRFAQSLFEGSTFTGTHYLLGSWYKDEELGKRTGIFTSSGLAGTFFSGLLQGSIYDSLNGKTGLAGWRWMFVIDFLITIPIGVFVYIFFPDTPETTKAFYLTQDEKKLAVTRLDNHSANHGHGEIDTTVFKRIFGSWEVYGFCFIWTMGSNCEMFSSNAILSLYLKWTGDYSVELVNYMPMAVSAVGIVCTLVLGWYSDFTRRSWHVGVLTSCTAIITGAIMLSPPNDAARMFALYLNGIQYSNQTVMFAWANRLTLDDAPKRSIILAAMNTVAVIFYSFWSISFYAADQAPKWTRGSIAMIVSGSCMMIGVFVVRYLEAKTAKNHTLGQAMEGIETSYSLEKGDNKGAAETAVQDVE</sequence>
<dbReference type="AlphaFoldDB" id="W9Z714"/>
<dbReference type="InterPro" id="IPR011701">
    <property type="entry name" value="MFS"/>
</dbReference>
<dbReference type="HOGENOM" id="CLU_001265_4_2_1"/>
<keyword evidence="4 7" id="KW-1133">Transmembrane helix</keyword>
<feature type="transmembrane region" description="Helical" evidence="7">
    <location>
        <begin position="424"/>
        <end position="443"/>
    </location>
</feature>
<dbReference type="EMBL" id="AMWN01000003">
    <property type="protein sequence ID" value="EXJ90309.1"/>
    <property type="molecule type" value="Genomic_DNA"/>
</dbReference>
<feature type="transmembrane region" description="Helical" evidence="7">
    <location>
        <begin position="192"/>
        <end position="214"/>
    </location>
</feature>
<evidence type="ECO:0000256" key="4">
    <source>
        <dbReference type="ARBA" id="ARBA00022989"/>
    </source>
</evidence>
<dbReference type="Proteomes" id="UP000019484">
    <property type="component" value="Unassembled WGS sequence"/>
</dbReference>
<feature type="transmembrane region" description="Helical" evidence="7">
    <location>
        <begin position="354"/>
        <end position="377"/>
    </location>
</feature>
<comment type="caution">
    <text evidence="8">The sequence shown here is derived from an EMBL/GenBank/DDBJ whole genome shotgun (WGS) entry which is preliminary data.</text>
</comment>
<feature type="transmembrane region" description="Helical" evidence="7">
    <location>
        <begin position="160"/>
        <end position="180"/>
    </location>
</feature>
<dbReference type="OrthoDB" id="3639251at2759"/>
<evidence type="ECO:0000256" key="6">
    <source>
        <dbReference type="ARBA" id="ARBA00037968"/>
    </source>
</evidence>
<dbReference type="STRING" id="1182541.W9Z714"/>
<dbReference type="FunFam" id="1.20.1250.20:FF:000065">
    <property type="entry name" value="Putative MFS pantothenate transporter"/>
    <property type="match status" value="1"/>
</dbReference>
<comment type="subcellular location">
    <subcellularLocation>
        <location evidence="1">Membrane</location>
        <topology evidence="1">Multi-pass membrane protein</topology>
    </subcellularLocation>
</comment>
<gene>
    <name evidence="8" type="ORF">A1O1_03408</name>
</gene>
<evidence type="ECO:0000256" key="7">
    <source>
        <dbReference type="SAM" id="Phobius"/>
    </source>
</evidence>
<dbReference type="RefSeq" id="XP_007722503.1">
    <property type="nucleotide sequence ID" value="XM_007724313.1"/>
</dbReference>
<evidence type="ECO:0000256" key="2">
    <source>
        <dbReference type="ARBA" id="ARBA00022448"/>
    </source>
</evidence>